<comment type="similarity">
    <text evidence="2">Belongs to the RseB family.</text>
</comment>
<dbReference type="Pfam" id="PF03888">
    <property type="entry name" value="MucB_RseB"/>
    <property type="match status" value="1"/>
</dbReference>
<dbReference type="InterPro" id="IPR033434">
    <property type="entry name" value="MucB/RseB_N"/>
</dbReference>
<dbReference type="Gene3D" id="3.30.200.100">
    <property type="entry name" value="MucB/RseB, C-terminal domain"/>
    <property type="match status" value="1"/>
</dbReference>
<dbReference type="KEGG" id="kim:G3T16_02810"/>
<evidence type="ECO:0000256" key="3">
    <source>
        <dbReference type="ARBA" id="ARBA00022729"/>
    </source>
</evidence>
<dbReference type="Gene3D" id="2.50.20.10">
    <property type="entry name" value="Lipoprotein localisation LolA/LolB/LppX"/>
    <property type="match status" value="1"/>
</dbReference>
<accession>A0A6C0U293</accession>
<evidence type="ECO:0000256" key="4">
    <source>
        <dbReference type="ARBA" id="ARBA00022764"/>
    </source>
</evidence>
<reference evidence="7 8" key="1">
    <citation type="submission" date="2020-02" db="EMBL/GenBank/DDBJ databases">
        <title>Genome sequencing for Kineobactrum sp. M2.</title>
        <authorList>
            <person name="Park S.-J."/>
        </authorList>
    </citation>
    <scope>NUCLEOTIDE SEQUENCE [LARGE SCALE GENOMIC DNA]</scope>
    <source>
        <strain evidence="7 8">M2</strain>
    </source>
</reference>
<dbReference type="AlphaFoldDB" id="A0A6C0U293"/>
<dbReference type="EMBL" id="CP048711">
    <property type="protein sequence ID" value="QIB64485.1"/>
    <property type="molecule type" value="Genomic_DNA"/>
</dbReference>
<evidence type="ECO:0000313" key="8">
    <source>
        <dbReference type="Proteomes" id="UP000477680"/>
    </source>
</evidence>
<organism evidence="7 8">
    <name type="scientific">Kineobactrum salinum</name>
    <dbReference type="NCBI Taxonomy" id="2708301"/>
    <lineage>
        <taxon>Bacteria</taxon>
        <taxon>Pseudomonadati</taxon>
        <taxon>Pseudomonadota</taxon>
        <taxon>Gammaproteobacteria</taxon>
        <taxon>Cellvibrionales</taxon>
        <taxon>Halieaceae</taxon>
        <taxon>Kineobactrum</taxon>
    </lineage>
</organism>
<dbReference type="GO" id="GO:0030288">
    <property type="term" value="C:outer membrane-bounded periplasmic space"/>
    <property type="evidence" value="ECO:0007669"/>
    <property type="project" value="TreeGrafter"/>
</dbReference>
<dbReference type="InterPro" id="IPR033436">
    <property type="entry name" value="MucB/RseB_C"/>
</dbReference>
<comment type="subcellular location">
    <subcellularLocation>
        <location evidence="1">Periplasm</location>
    </subcellularLocation>
</comment>
<dbReference type="PANTHER" id="PTHR38782">
    <property type="match status" value="1"/>
</dbReference>
<keyword evidence="4" id="KW-0574">Periplasm</keyword>
<protein>
    <recommendedName>
        <fullName evidence="9">MucB/RseB C-terminal domain-containing protein</fullName>
    </recommendedName>
</protein>
<evidence type="ECO:0000259" key="5">
    <source>
        <dbReference type="Pfam" id="PF03888"/>
    </source>
</evidence>
<keyword evidence="8" id="KW-1185">Reference proteome</keyword>
<feature type="domain" description="MucB/RseB C-terminal" evidence="6">
    <location>
        <begin position="74"/>
        <end position="164"/>
    </location>
</feature>
<evidence type="ECO:0000259" key="6">
    <source>
        <dbReference type="Pfam" id="PF17188"/>
    </source>
</evidence>
<evidence type="ECO:0000256" key="1">
    <source>
        <dbReference type="ARBA" id="ARBA00004418"/>
    </source>
</evidence>
<proteinExistence type="inferred from homology"/>
<evidence type="ECO:0008006" key="9">
    <source>
        <dbReference type="Google" id="ProtNLM"/>
    </source>
</evidence>
<evidence type="ECO:0000256" key="2">
    <source>
        <dbReference type="ARBA" id="ARBA00008150"/>
    </source>
</evidence>
<dbReference type="Pfam" id="PF17188">
    <property type="entry name" value="MucB_RseB_C"/>
    <property type="match status" value="1"/>
</dbReference>
<gene>
    <name evidence="7" type="ORF">G3T16_02810</name>
</gene>
<dbReference type="InterPro" id="IPR005588">
    <property type="entry name" value="MucB_RseB"/>
</dbReference>
<dbReference type="GO" id="GO:0032885">
    <property type="term" value="P:regulation of polysaccharide biosynthetic process"/>
    <property type="evidence" value="ECO:0007669"/>
    <property type="project" value="TreeGrafter"/>
</dbReference>
<dbReference type="GO" id="GO:0045152">
    <property type="term" value="F:antisigma factor binding"/>
    <property type="evidence" value="ECO:0007669"/>
    <property type="project" value="TreeGrafter"/>
</dbReference>
<dbReference type="InterPro" id="IPR038484">
    <property type="entry name" value="MucB/RseB_C_sf"/>
</dbReference>
<sequence>MYRYGYIIELDRETGLLLRTSTLGGGDTVLERFQFADLTYGEPVSAGLDIDVVHPALHPHPVSPLVRARPVGMPWSVGWVPRGFTLTDGAGLENARRTYTDGLAVFSVFLEPLGRAIQSGEGVARVGSTLSYTRGMQLAKQPVLVTVIGEVPINTARMVADSVRVAQTDD</sequence>
<name>A0A6C0U293_9GAMM</name>
<keyword evidence="3" id="KW-0732">Signal</keyword>
<dbReference type="Proteomes" id="UP000477680">
    <property type="component" value="Chromosome"/>
</dbReference>
<evidence type="ECO:0000313" key="7">
    <source>
        <dbReference type="EMBL" id="QIB64485.1"/>
    </source>
</evidence>
<feature type="domain" description="MucB/RseB N-terminal" evidence="5">
    <location>
        <begin position="2"/>
        <end position="45"/>
    </location>
</feature>
<dbReference type="PANTHER" id="PTHR38782:SF1">
    <property type="entry name" value="SIGMA-E FACTOR REGULATORY PROTEIN RSEB"/>
    <property type="match status" value="1"/>
</dbReference>